<reference evidence="1 2" key="1">
    <citation type="submission" date="2023-01" db="EMBL/GenBank/DDBJ databases">
        <title>Description of Helicobacter ibis sp. nov. isolated from faecal droppings of black-faced ibis (Theristicus melanopis).</title>
        <authorList>
            <person name="Lopez-Cantillo M."/>
            <person name="Vidal-Veuthey B."/>
            <person name="Mella A."/>
            <person name="De La Haba R."/>
            <person name="Collado L."/>
        </authorList>
    </citation>
    <scope>NUCLEOTIDE SEQUENCE [LARGE SCALE GENOMIC DNA]</scope>
    <source>
        <strain evidence="1 2">A82</strain>
    </source>
</reference>
<dbReference type="PANTHER" id="PTHR21485">
    <property type="entry name" value="HAD SUPERFAMILY MEMBERS CMAS AND KDSC"/>
    <property type="match status" value="1"/>
</dbReference>
<keyword evidence="1" id="KW-0548">Nucleotidyltransferase</keyword>
<evidence type="ECO:0000313" key="2">
    <source>
        <dbReference type="Proteomes" id="UP001210261"/>
    </source>
</evidence>
<dbReference type="Gene3D" id="3.90.550.10">
    <property type="entry name" value="Spore Coat Polysaccharide Biosynthesis Protein SpsA, Chain A"/>
    <property type="match status" value="1"/>
</dbReference>
<keyword evidence="1" id="KW-0808">Transferase</keyword>
<proteinExistence type="predicted"/>
<dbReference type="PANTHER" id="PTHR21485:SF6">
    <property type="entry name" value="N-ACYLNEURAMINATE CYTIDYLYLTRANSFERASE-RELATED"/>
    <property type="match status" value="1"/>
</dbReference>
<gene>
    <name evidence="1" type="ORF">PF021_02070</name>
</gene>
<comment type="caution">
    <text evidence="1">The sequence shown here is derived from an EMBL/GenBank/DDBJ whole genome shotgun (WGS) entry which is preliminary data.</text>
</comment>
<dbReference type="EMBL" id="JAQHXR010000001">
    <property type="protein sequence ID" value="MDA3968456.1"/>
    <property type="molecule type" value="Genomic_DNA"/>
</dbReference>
<organism evidence="1 2">
    <name type="scientific">Helicobacter ibis</name>
    <dbReference type="NCBI Taxonomy" id="2962633"/>
    <lineage>
        <taxon>Bacteria</taxon>
        <taxon>Pseudomonadati</taxon>
        <taxon>Campylobacterota</taxon>
        <taxon>Epsilonproteobacteria</taxon>
        <taxon>Campylobacterales</taxon>
        <taxon>Helicobacteraceae</taxon>
        <taxon>Helicobacter</taxon>
    </lineage>
</organism>
<sequence length="222" mass="25051">MTLALIPARGGSKGVKNKNMYIINNEPLIFWTIKAAKESKYIDKIVLSSDDDKILKFGNDCGIDTLKRPKKLAQDNSSTESVLLHTIKNNNNFDNFMILQPTSPLRTTKHINKAFKIFTKSNANALISVTQHDNKILKAFIINENGLTGICNNTYPFLPRQKLPKVYLSNGAIYIIKKDSFLQTNNLCPVNTKCFVMNDIDSLDCDSIEDLILAEQFLKLYS</sequence>
<keyword evidence="2" id="KW-1185">Reference proteome</keyword>
<accession>A0ABT4VEI4</accession>
<dbReference type="SUPFAM" id="SSF53448">
    <property type="entry name" value="Nucleotide-diphospho-sugar transferases"/>
    <property type="match status" value="1"/>
</dbReference>
<name>A0ABT4VEI4_9HELI</name>
<dbReference type="Pfam" id="PF02348">
    <property type="entry name" value="CTP_transf_3"/>
    <property type="match status" value="1"/>
</dbReference>
<dbReference type="InterPro" id="IPR050793">
    <property type="entry name" value="CMP-NeuNAc_synthase"/>
</dbReference>
<evidence type="ECO:0000313" key="1">
    <source>
        <dbReference type="EMBL" id="MDA3968456.1"/>
    </source>
</evidence>
<dbReference type="InterPro" id="IPR029044">
    <property type="entry name" value="Nucleotide-diphossugar_trans"/>
</dbReference>
<dbReference type="RefSeq" id="WP_271020746.1">
    <property type="nucleotide sequence ID" value="NZ_JAQHXR010000001.1"/>
</dbReference>
<dbReference type="InterPro" id="IPR003329">
    <property type="entry name" value="Cytidylyl_trans"/>
</dbReference>
<dbReference type="Proteomes" id="UP001210261">
    <property type="component" value="Unassembled WGS sequence"/>
</dbReference>
<dbReference type="GO" id="GO:0016779">
    <property type="term" value="F:nucleotidyltransferase activity"/>
    <property type="evidence" value="ECO:0007669"/>
    <property type="project" value="UniProtKB-KW"/>
</dbReference>
<dbReference type="CDD" id="cd02513">
    <property type="entry name" value="CMP-NeuAc_Synthase"/>
    <property type="match status" value="1"/>
</dbReference>
<protein>
    <submittedName>
        <fullName evidence="1">Acylneuraminate cytidylyltransferase family protein</fullName>
    </submittedName>
</protein>